<name>A0A922CK34_MANSE</name>
<sequence length="127" mass="14229">MVYGQLRYKIRVKMPRETVGTFDALLKAARGVEQLLTEKKLPENGTSENAFQELKTRLTTAPVLRQADETKPYVIKSDASNYALGAVLVQGEGEDEHPVEYASWLMTPAERNYSTTEREALAVMGHI</sequence>
<keyword evidence="3" id="KW-1185">Reference proteome</keyword>
<proteinExistence type="predicted"/>
<dbReference type="AlphaFoldDB" id="A0A922CK34"/>
<feature type="domain" description="Reverse transcriptase/retrotransposon-derived protein RNase H-like" evidence="1">
    <location>
        <begin position="47"/>
        <end position="124"/>
    </location>
</feature>
<dbReference type="Pfam" id="PF17919">
    <property type="entry name" value="RT_RNaseH_2"/>
    <property type="match status" value="1"/>
</dbReference>
<evidence type="ECO:0000259" key="1">
    <source>
        <dbReference type="Pfam" id="PF17919"/>
    </source>
</evidence>
<evidence type="ECO:0000313" key="2">
    <source>
        <dbReference type="EMBL" id="KAG6448986.1"/>
    </source>
</evidence>
<protein>
    <recommendedName>
        <fullName evidence="1">Reverse transcriptase/retrotransposon-derived protein RNase H-like domain-containing protein</fullName>
    </recommendedName>
</protein>
<dbReference type="Proteomes" id="UP000791440">
    <property type="component" value="Unassembled WGS sequence"/>
</dbReference>
<evidence type="ECO:0000313" key="3">
    <source>
        <dbReference type="Proteomes" id="UP000791440"/>
    </source>
</evidence>
<dbReference type="EMBL" id="JH668365">
    <property type="protein sequence ID" value="KAG6448986.1"/>
    <property type="molecule type" value="Genomic_DNA"/>
</dbReference>
<gene>
    <name evidence="2" type="ORF">O3G_MSEX005819</name>
</gene>
<dbReference type="PANTHER" id="PTHR34072">
    <property type="entry name" value="ENZYMATIC POLYPROTEIN-RELATED"/>
    <property type="match status" value="1"/>
</dbReference>
<organism evidence="2 3">
    <name type="scientific">Manduca sexta</name>
    <name type="common">Tobacco hawkmoth</name>
    <name type="synonym">Tobacco hornworm</name>
    <dbReference type="NCBI Taxonomy" id="7130"/>
    <lineage>
        <taxon>Eukaryota</taxon>
        <taxon>Metazoa</taxon>
        <taxon>Ecdysozoa</taxon>
        <taxon>Arthropoda</taxon>
        <taxon>Hexapoda</taxon>
        <taxon>Insecta</taxon>
        <taxon>Pterygota</taxon>
        <taxon>Neoptera</taxon>
        <taxon>Endopterygota</taxon>
        <taxon>Lepidoptera</taxon>
        <taxon>Glossata</taxon>
        <taxon>Ditrysia</taxon>
        <taxon>Bombycoidea</taxon>
        <taxon>Sphingidae</taxon>
        <taxon>Sphinginae</taxon>
        <taxon>Sphingini</taxon>
        <taxon>Manduca</taxon>
    </lineage>
</organism>
<comment type="caution">
    <text evidence="2">The sequence shown here is derived from an EMBL/GenBank/DDBJ whole genome shotgun (WGS) entry which is preliminary data.</text>
</comment>
<dbReference type="InterPro" id="IPR041577">
    <property type="entry name" value="RT_RNaseH_2"/>
</dbReference>
<reference evidence="2" key="2">
    <citation type="submission" date="2020-12" db="EMBL/GenBank/DDBJ databases">
        <authorList>
            <person name="Kanost M."/>
        </authorList>
    </citation>
    <scope>NUCLEOTIDE SEQUENCE</scope>
</reference>
<accession>A0A922CK34</accession>
<reference evidence="2" key="1">
    <citation type="journal article" date="2016" name="Insect Biochem. Mol. Biol.">
        <title>Multifaceted biological insights from a draft genome sequence of the tobacco hornworm moth, Manduca sexta.</title>
        <authorList>
            <person name="Kanost M.R."/>
            <person name="Arrese E.L."/>
            <person name="Cao X."/>
            <person name="Chen Y.R."/>
            <person name="Chellapilla S."/>
            <person name="Goldsmith M.R."/>
            <person name="Grosse-Wilde E."/>
            <person name="Heckel D.G."/>
            <person name="Herndon N."/>
            <person name="Jiang H."/>
            <person name="Papanicolaou A."/>
            <person name="Qu J."/>
            <person name="Soulages J.L."/>
            <person name="Vogel H."/>
            <person name="Walters J."/>
            <person name="Waterhouse R.M."/>
            <person name="Ahn S.J."/>
            <person name="Almeida F.C."/>
            <person name="An C."/>
            <person name="Aqrawi P."/>
            <person name="Bretschneider A."/>
            <person name="Bryant W.B."/>
            <person name="Bucks S."/>
            <person name="Chao H."/>
            <person name="Chevignon G."/>
            <person name="Christen J.M."/>
            <person name="Clarke D.F."/>
            <person name="Dittmer N.T."/>
            <person name="Ferguson L.C.F."/>
            <person name="Garavelou S."/>
            <person name="Gordon K.H.J."/>
            <person name="Gunaratna R.T."/>
            <person name="Han Y."/>
            <person name="Hauser F."/>
            <person name="He Y."/>
            <person name="Heidel-Fischer H."/>
            <person name="Hirsh A."/>
            <person name="Hu Y."/>
            <person name="Jiang H."/>
            <person name="Kalra D."/>
            <person name="Klinner C."/>
            <person name="Konig C."/>
            <person name="Kovar C."/>
            <person name="Kroll A.R."/>
            <person name="Kuwar S.S."/>
            <person name="Lee S.L."/>
            <person name="Lehman R."/>
            <person name="Li K."/>
            <person name="Li Z."/>
            <person name="Liang H."/>
            <person name="Lovelace S."/>
            <person name="Lu Z."/>
            <person name="Mansfield J.H."/>
            <person name="McCulloch K.J."/>
            <person name="Mathew T."/>
            <person name="Morton B."/>
            <person name="Muzny D.M."/>
            <person name="Neunemann D."/>
            <person name="Ongeri F."/>
            <person name="Pauchet Y."/>
            <person name="Pu L.L."/>
            <person name="Pyrousis I."/>
            <person name="Rao X.J."/>
            <person name="Redding A."/>
            <person name="Roesel C."/>
            <person name="Sanchez-Gracia A."/>
            <person name="Schaack S."/>
            <person name="Shukla A."/>
            <person name="Tetreau G."/>
            <person name="Wang Y."/>
            <person name="Xiong G.H."/>
            <person name="Traut W."/>
            <person name="Walsh T.K."/>
            <person name="Worley K.C."/>
            <person name="Wu D."/>
            <person name="Wu W."/>
            <person name="Wu Y.Q."/>
            <person name="Zhang X."/>
            <person name="Zou Z."/>
            <person name="Zucker H."/>
            <person name="Briscoe A.D."/>
            <person name="Burmester T."/>
            <person name="Clem R.J."/>
            <person name="Feyereisen R."/>
            <person name="Grimmelikhuijzen C.J.P."/>
            <person name="Hamodrakas S.J."/>
            <person name="Hansson B.S."/>
            <person name="Huguet E."/>
            <person name="Jermiin L.S."/>
            <person name="Lan Q."/>
            <person name="Lehman H.K."/>
            <person name="Lorenzen M."/>
            <person name="Merzendorfer H."/>
            <person name="Michalopoulos I."/>
            <person name="Morton D.B."/>
            <person name="Muthukrishnan S."/>
            <person name="Oakeshott J.G."/>
            <person name="Palmer W."/>
            <person name="Park Y."/>
            <person name="Passarelli A.L."/>
            <person name="Rozas J."/>
            <person name="Schwartz L.M."/>
            <person name="Smith W."/>
            <person name="Southgate A."/>
            <person name="Vilcinskas A."/>
            <person name="Vogt R."/>
            <person name="Wang P."/>
            <person name="Werren J."/>
            <person name="Yu X.Q."/>
            <person name="Zhou J.J."/>
            <person name="Brown S.J."/>
            <person name="Scherer S.E."/>
            <person name="Richards S."/>
            <person name="Blissard G.W."/>
        </authorList>
    </citation>
    <scope>NUCLEOTIDE SEQUENCE</scope>
</reference>